<sequence length="1056" mass="118780">MMSTSVDVDSLIGVLESPNLQAGREVKELVLEILSNNKDAWLVNTLIDSYVATRSQRCLEIIVELHEPHDKHVFDRLNDHLKGQHKLAAISILAGLVYKQVSWLHKIVVHPLIASLLKYLKDHLPQLFEAFSHLATLCLKAPPQVPELYRYHLEVGLYCLHHRLYGMYPYHFLTYLRNIYSKQEQQQVFECVIKPMIDKVRLHPLLFTTTREKEVSRERWRHKEVHDILVECAQFSLDLTEGSTTEMNVSGPQRITEHFRAVPKVLHTVSDFMTPGAGSLVGSVEPTSVMTSVLHMSEITPSHSGAHSVVVGQQVAAPDTPATIEKTPKSKKRLSQSGLTLSGKMSTSTETTPIYCEQHVSIPPSPLRPDFTTESPLNAQMQAIRKLTFSQPEALVQGNRVLEKVLVGLDKMPHKSMPSKTAGDVQHSSSALPPSENTGSGIPMAEGLQCKEPVPLTSSGDVRADCKQQTEKGANNPNKKLTMTVANLPKVLENLDKHHEDTDSEVSELMYDQSTPSDLCNAHQEAIDSPTHLPSAASMAALMKKVNRIRFNSISVNNELPERLARVVVRPRSCPTMLVEYEDKSDAIKMKENDSLVSFSIESPPLSLSIDEKKSNKILKTSSSQTSLYALSTALLRKQSSQSVTMDTTATETEDPEGDSPLNSFPYQELFSMILPFSPFIQCYYCMQSQTKAGGDNKRPKTQPALVELLDHLLDQSSGSHQRLSSTLGSNVHKSVPADLSNSEDVIILRGQIEMLHHQLLYERHKRELHAQRNRRLLSRTVKTTALEEQNNAMQDQLLLQEKETYRVKLESLENKVRHLESQLESTKHDRDQSVKVKQLNKELLLMGELQQKYQSRLVAHTRTDSDNIHTKFLLETYKTELNSLKQKLSRKTVLLESSEANLIVLEETVKHKDHVLLEHKQLLETARDTYRQELEVIIVICSMPIHSDPIITRGLDVQPFRSDHNPWPLPVASMCSHSDLIITRGLDVQPFRSDHNPVASMCSHSDLIITRGLDVQPFRSDHNPWPRCLPQGWRAPASESSVDSAEEAYSVDTSG</sequence>
<feature type="region of interest" description="Disordered" evidence="2">
    <location>
        <begin position="1035"/>
        <end position="1056"/>
    </location>
</feature>
<dbReference type="InterPro" id="IPR007483">
    <property type="entry name" value="Hamartin"/>
</dbReference>
<name>A0AAD9NCB4_9ANNE</name>
<dbReference type="PANTHER" id="PTHR15154:SF2">
    <property type="entry name" value="HAMARTIN"/>
    <property type="match status" value="1"/>
</dbReference>
<dbReference type="GO" id="GO:0032007">
    <property type="term" value="P:negative regulation of TOR signaling"/>
    <property type="evidence" value="ECO:0007669"/>
    <property type="project" value="TreeGrafter"/>
</dbReference>
<proteinExistence type="predicted"/>
<feature type="compositionally biased region" description="Low complexity" evidence="2">
    <location>
        <begin position="1038"/>
        <end position="1056"/>
    </location>
</feature>
<evidence type="ECO:0000313" key="3">
    <source>
        <dbReference type="EMBL" id="KAK2164740.1"/>
    </source>
</evidence>
<feature type="region of interest" description="Disordered" evidence="2">
    <location>
        <begin position="641"/>
        <end position="661"/>
    </location>
</feature>
<gene>
    <name evidence="3" type="ORF">LSH36_59g01012</name>
</gene>
<dbReference type="Proteomes" id="UP001208570">
    <property type="component" value="Unassembled WGS sequence"/>
</dbReference>
<accession>A0AAD9NCB4</accession>
<dbReference type="GO" id="GO:0033596">
    <property type="term" value="C:TSC1-TSC2 complex"/>
    <property type="evidence" value="ECO:0007669"/>
    <property type="project" value="TreeGrafter"/>
</dbReference>
<feature type="region of interest" description="Disordered" evidence="2">
    <location>
        <begin position="323"/>
        <end position="347"/>
    </location>
</feature>
<dbReference type="GO" id="GO:0008285">
    <property type="term" value="P:negative regulation of cell population proliferation"/>
    <property type="evidence" value="ECO:0007669"/>
    <property type="project" value="TreeGrafter"/>
</dbReference>
<feature type="region of interest" description="Disordered" evidence="2">
    <location>
        <begin position="413"/>
        <end position="446"/>
    </location>
</feature>
<dbReference type="EMBL" id="JAODUP010000059">
    <property type="protein sequence ID" value="KAK2164740.1"/>
    <property type="molecule type" value="Genomic_DNA"/>
</dbReference>
<evidence type="ECO:0008006" key="5">
    <source>
        <dbReference type="Google" id="ProtNLM"/>
    </source>
</evidence>
<organism evidence="3 4">
    <name type="scientific">Paralvinella palmiformis</name>
    <dbReference type="NCBI Taxonomy" id="53620"/>
    <lineage>
        <taxon>Eukaryota</taxon>
        <taxon>Metazoa</taxon>
        <taxon>Spiralia</taxon>
        <taxon>Lophotrochozoa</taxon>
        <taxon>Annelida</taxon>
        <taxon>Polychaeta</taxon>
        <taxon>Sedentaria</taxon>
        <taxon>Canalipalpata</taxon>
        <taxon>Terebellida</taxon>
        <taxon>Terebelliformia</taxon>
        <taxon>Alvinellidae</taxon>
        <taxon>Paralvinella</taxon>
    </lineage>
</organism>
<dbReference type="PANTHER" id="PTHR15154">
    <property type="entry name" value="HAMARTIN"/>
    <property type="match status" value="1"/>
</dbReference>
<evidence type="ECO:0000313" key="4">
    <source>
        <dbReference type="Proteomes" id="UP001208570"/>
    </source>
</evidence>
<comment type="caution">
    <text evidence="3">The sequence shown here is derived from an EMBL/GenBank/DDBJ whole genome shotgun (WGS) entry which is preliminary data.</text>
</comment>
<dbReference type="GO" id="GO:0051726">
    <property type="term" value="P:regulation of cell cycle"/>
    <property type="evidence" value="ECO:0007669"/>
    <property type="project" value="TreeGrafter"/>
</dbReference>
<feature type="coiled-coil region" evidence="1">
    <location>
        <begin position="875"/>
        <end position="902"/>
    </location>
</feature>
<feature type="coiled-coil region" evidence="1">
    <location>
        <begin position="784"/>
        <end position="830"/>
    </location>
</feature>
<feature type="compositionally biased region" description="Polar residues" evidence="2">
    <location>
        <begin position="335"/>
        <end position="347"/>
    </location>
</feature>
<evidence type="ECO:0000256" key="1">
    <source>
        <dbReference type="SAM" id="Coils"/>
    </source>
</evidence>
<keyword evidence="1" id="KW-0175">Coiled coil</keyword>
<dbReference type="Pfam" id="PF04388">
    <property type="entry name" value="Hamartin"/>
    <property type="match status" value="1"/>
</dbReference>
<protein>
    <recommendedName>
        <fullName evidence="5">Hamartin</fullName>
    </recommendedName>
</protein>
<feature type="compositionally biased region" description="Polar residues" evidence="2">
    <location>
        <begin position="641"/>
        <end position="651"/>
    </location>
</feature>
<keyword evidence="4" id="KW-1185">Reference proteome</keyword>
<dbReference type="AlphaFoldDB" id="A0AAD9NCB4"/>
<feature type="compositionally biased region" description="Polar residues" evidence="2">
    <location>
        <begin position="426"/>
        <end position="440"/>
    </location>
</feature>
<reference evidence="3" key="1">
    <citation type="journal article" date="2023" name="Mol. Biol. Evol.">
        <title>Third-Generation Sequencing Reveals the Adaptive Role of the Epigenome in Three Deep-Sea Polychaetes.</title>
        <authorList>
            <person name="Perez M."/>
            <person name="Aroh O."/>
            <person name="Sun Y."/>
            <person name="Lan Y."/>
            <person name="Juniper S.K."/>
            <person name="Young C.R."/>
            <person name="Angers B."/>
            <person name="Qian P.Y."/>
        </authorList>
    </citation>
    <scope>NUCLEOTIDE SEQUENCE</scope>
    <source>
        <strain evidence="3">P08H-3</strain>
    </source>
</reference>
<evidence type="ECO:0000256" key="2">
    <source>
        <dbReference type="SAM" id="MobiDB-lite"/>
    </source>
</evidence>